<sequence>MEPESRAFHKKSHILRSDTEMEENFMEEGLTQAWKRDNF</sequence>
<gene>
    <name evidence="1" type="ORF">HOLDEFILI_00578</name>
</gene>
<evidence type="ECO:0000313" key="2">
    <source>
        <dbReference type="Proteomes" id="UP000005950"/>
    </source>
</evidence>
<proteinExistence type="predicted"/>
<reference evidence="1 2" key="2">
    <citation type="submission" date="2009-02" db="EMBL/GenBank/DDBJ databases">
        <title>Draft genome sequence of Holdemania filiformis DSM 12042.</title>
        <authorList>
            <person name="Sudarsanam P."/>
            <person name="Ley R."/>
            <person name="Guruge J."/>
            <person name="Turnbaugh P.J."/>
            <person name="Mahowald M."/>
            <person name="Liep D."/>
            <person name="Gordon J."/>
        </authorList>
    </citation>
    <scope>NUCLEOTIDE SEQUENCE [LARGE SCALE GENOMIC DNA]</scope>
    <source>
        <strain evidence="1 2">DSM 12042</strain>
    </source>
</reference>
<dbReference type="AlphaFoldDB" id="B9Y447"/>
<reference evidence="1 2" key="1">
    <citation type="submission" date="2008-12" db="EMBL/GenBank/DDBJ databases">
        <authorList>
            <person name="Fulton L."/>
            <person name="Clifton S."/>
            <person name="Fulton B."/>
            <person name="Xu J."/>
            <person name="Minx P."/>
            <person name="Pepin K.H."/>
            <person name="Johnson M."/>
            <person name="Bhonagiri V."/>
            <person name="Nash W.E."/>
            <person name="Mardis E.R."/>
            <person name="Wilson R.K."/>
        </authorList>
    </citation>
    <scope>NUCLEOTIDE SEQUENCE [LARGE SCALE GENOMIC DNA]</scope>
    <source>
        <strain evidence="1 2">DSM 12042</strain>
    </source>
</reference>
<protein>
    <submittedName>
        <fullName evidence="1">Uncharacterized protein</fullName>
    </submittedName>
</protein>
<dbReference type="EMBL" id="ACCF01000044">
    <property type="protein sequence ID" value="EEF69224.1"/>
    <property type="molecule type" value="Genomic_DNA"/>
</dbReference>
<organism evidence="1 2">
    <name type="scientific">Holdemania filiformis DSM 12042</name>
    <dbReference type="NCBI Taxonomy" id="545696"/>
    <lineage>
        <taxon>Bacteria</taxon>
        <taxon>Bacillati</taxon>
        <taxon>Bacillota</taxon>
        <taxon>Erysipelotrichia</taxon>
        <taxon>Erysipelotrichales</taxon>
        <taxon>Erysipelotrichaceae</taxon>
        <taxon>Holdemania</taxon>
    </lineage>
</organism>
<dbReference type="Proteomes" id="UP000005950">
    <property type="component" value="Unassembled WGS sequence"/>
</dbReference>
<dbReference type="STRING" id="545696.HOLDEFILI_00578"/>
<dbReference type="HOGENOM" id="CLU_3310948_0_0_9"/>
<name>B9Y447_9FIRM</name>
<comment type="caution">
    <text evidence="1">The sequence shown here is derived from an EMBL/GenBank/DDBJ whole genome shotgun (WGS) entry which is preliminary data.</text>
</comment>
<accession>B9Y447</accession>
<evidence type="ECO:0000313" key="1">
    <source>
        <dbReference type="EMBL" id="EEF69224.1"/>
    </source>
</evidence>